<comment type="caution">
    <text evidence="2">The sequence shown here is derived from an EMBL/GenBank/DDBJ whole genome shotgun (WGS) entry which is preliminary data.</text>
</comment>
<evidence type="ECO:0000313" key="3">
    <source>
        <dbReference type="Proteomes" id="UP001597051"/>
    </source>
</evidence>
<keyword evidence="1" id="KW-1277">Toxin-antitoxin system</keyword>
<dbReference type="Proteomes" id="UP001597051">
    <property type="component" value="Unassembled WGS sequence"/>
</dbReference>
<dbReference type="RefSeq" id="WP_379752904.1">
    <property type="nucleotide sequence ID" value="NZ_JBHSYB010000002.1"/>
</dbReference>
<dbReference type="InterPro" id="IPR035093">
    <property type="entry name" value="RelE/ParE_toxin_dom_sf"/>
</dbReference>
<dbReference type="Pfam" id="PF05016">
    <property type="entry name" value="ParE_toxin"/>
    <property type="match status" value="1"/>
</dbReference>
<dbReference type="EMBL" id="JBHTIZ010000005">
    <property type="protein sequence ID" value="MFD0983335.1"/>
    <property type="molecule type" value="Genomic_DNA"/>
</dbReference>
<name>A0ABW3IZQ3_9FLAO</name>
<evidence type="ECO:0000313" key="2">
    <source>
        <dbReference type="EMBL" id="MFD0983335.1"/>
    </source>
</evidence>
<gene>
    <name evidence="2" type="ORF">ACFQ0S_02490</name>
</gene>
<sequence>MKINFSENFYFLLNEIIDFISKDKPEAARKFKKDLIVAIKKDLKFPYNYKKSFYFDDDTFRGYTHKGYTITYKINDEKQLVLVIGLIKNKNPY</sequence>
<keyword evidence="3" id="KW-1185">Reference proteome</keyword>
<reference evidence="3" key="1">
    <citation type="journal article" date="2019" name="Int. J. Syst. Evol. Microbiol.">
        <title>The Global Catalogue of Microorganisms (GCM) 10K type strain sequencing project: providing services to taxonomists for standard genome sequencing and annotation.</title>
        <authorList>
            <consortium name="The Broad Institute Genomics Platform"/>
            <consortium name="The Broad Institute Genome Sequencing Center for Infectious Disease"/>
            <person name="Wu L."/>
            <person name="Ma J."/>
        </authorList>
    </citation>
    <scope>NUCLEOTIDE SEQUENCE [LARGE SCALE GENOMIC DNA]</scope>
    <source>
        <strain evidence="3">CECT 7649</strain>
    </source>
</reference>
<dbReference type="InterPro" id="IPR007712">
    <property type="entry name" value="RelE/ParE_toxin"/>
</dbReference>
<accession>A0ABW3IZQ3</accession>
<protein>
    <submittedName>
        <fullName evidence="2">Type II toxin-antitoxin system RelE/ParE family toxin</fullName>
    </submittedName>
</protein>
<evidence type="ECO:0000256" key="1">
    <source>
        <dbReference type="ARBA" id="ARBA00022649"/>
    </source>
</evidence>
<dbReference type="Gene3D" id="3.30.2310.20">
    <property type="entry name" value="RelE-like"/>
    <property type="match status" value="1"/>
</dbReference>
<proteinExistence type="predicted"/>
<organism evidence="2 3">
    <name type="scientific">Flavobacterium myungsuense</name>
    <dbReference type="NCBI Taxonomy" id="651823"/>
    <lineage>
        <taxon>Bacteria</taxon>
        <taxon>Pseudomonadati</taxon>
        <taxon>Bacteroidota</taxon>
        <taxon>Flavobacteriia</taxon>
        <taxon>Flavobacteriales</taxon>
        <taxon>Flavobacteriaceae</taxon>
        <taxon>Flavobacterium</taxon>
    </lineage>
</organism>